<dbReference type="RefSeq" id="WP_066474780.1">
    <property type="nucleotide sequence ID" value="NZ_BCNT01000004.1"/>
</dbReference>
<dbReference type="Gene3D" id="3.30.9.10">
    <property type="entry name" value="D-Amino Acid Oxidase, subunit A, domain 2"/>
    <property type="match status" value="1"/>
</dbReference>
<accession>A0ABW5UM83</accession>
<dbReference type="SUPFAM" id="SSF51905">
    <property type="entry name" value="FAD/NAD(P)-binding domain"/>
    <property type="match status" value="1"/>
</dbReference>
<evidence type="ECO:0000256" key="1">
    <source>
        <dbReference type="ARBA" id="ARBA00009410"/>
    </source>
</evidence>
<dbReference type="InterPro" id="IPR036188">
    <property type="entry name" value="FAD/NAD-bd_sf"/>
</dbReference>
<dbReference type="Pfam" id="PF01266">
    <property type="entry name" value="DAO"/>
    <property type="match status" value="1"/>
</dbReference>
<dbReference type="Proteomes" id="UP001597463">
    <property type="component" value="Unassembled WGS sequence"/>
</dbReference>
<dbReference type="SUPFAM" id="SSF54373">
    <property type="entry name" value="FAD-linked reductases, C-terminal domain"/>
    <property type="match status" value="1"/>
</dbReference>
<evidence type="ECO:0000259" key="3">
    <source>
        <dbReference type="Pfam" id="PF01266"/>
    </source>
</evidence>
<gene>
    <name evidence="4" type="ORF">ACFSW6_05445</name>
</gene>
<name>A0ABW5UM83_9BURK</name>
<proteinExistence type="inferred from homology"/>
<comment type="similarity">
    <text evidence="1">Belongs to the DadA oxidoreductase family.</text>
</comment>
<reference evidence="5" key="1">
    <citation type="journal article" date="2019" name="Int. J. Syst. Evol. Microbiol.">
        <title>The Global Catalogue of Microorganisms (GCM) 10K type strain sequencing project: providing services to taxonomists for standard genome sequencing and annotation.</title>
        <authorList>
            <consortium name="The Broad Institute Genomics Platform"/>
            <consortium name="The Broad Institute Genome Sequencing Center for Infectious Disease"/>
            <person name="Wu L."/>
            <person name="Ma J."/>
        </authorList>
    </citation>
    <scope>NUCLEOTIDE SEQUENCE [LARGE SCALE GENOMIC DNA]</scope>
    <source>
        <strain evidence="5">TISTR 1906</strain>
    </source>
</reference>
<sequence length="446" mass="48238">MNIIVLGAGIIGISTAWHLRERGHEVTVVDRQSGPALETSFANAGQISVSYCEPWANRQAPWKALQWMFDKEAPLLLRPQLDPAQWRWCLQFLAQCNDAAFARNVQQIVALGAYSHVALKDVVAGTGIAFHRLERGIAHFYSSRQAFDAAAEGVELMRRHGVQRRLVSREELLRIEPAFTPYAEHIAGGTFTETDESGDARLFTEQLARRCATLGVDFLYDHQILGLQPARSGKPAHVQVRGNQGGPARWLGADAVVVACGSYTPRLLKPLGVQLPIYPGKGYSATLPILQPDKAPFVSAIDDSRKIAMSRLGDTLRVAGTIELGGFDLSLSSDTARARCRMLVRRIEELMPGVCDTRLPEEGGNPQFWCGLRPATPTNIPCIGATGAAGIWVNAGHGTLGWTHGAGSGKALAALISGEQPALDFGFVGLPRTRGLQPQPAMTARA</sequence>
<keyword evidence="2 4" id="KW-0560">Oxidoreductase</keyword>
<evidence type="ECO:0000313" key="4">
    <source>
        <dbReference type="EMBL" id="MFD2753520.1"/>
    </source>
</evidence>
<evidence type="ECO:0000313" key="5">
    <source>
        <dbReference type="Proteomes" id="UP001597463"/>
    </source>
</evidence>
<protein>
    <submittedName>
        <fullName evidence="4">D-amino acid dehydrogenase</fullName>
        <ecNumber evidence="4">1.4.99.-</ecNumber>
    </submittedName>
</protein>
<dbReference type="NCBIfam" id="NF001933">
    <property type="entry name" value="PRK00711.1"/>
    <property type="match status" value="1"/>
</dbReference>
<dbReference type="PANTHER" id="PTHR13847">
    <property type="entry name" value="SARCOSINE DEHYDROGENASE-RELATED"/>
    <property type="match status" value="1"/>
</dbReference>
<dbReference type="PANTHER" id="PTHR13847:SF280">
    <property type="entry name" value="D-AMINO ACID DEHYDROGENASE"/>
    <property type="match status" value="1"/>
</dbReference>
<dbReference type="InterPro" id="IPR006076">
    <property type="entry name" value="FAD-dep_OxRdtase"/>
</dbReference>
<keyword evidence="5" id="KW-1185">Reference proteome</keyword>
<dbReference type="GO" id="GO:0016491">
    <property type="term" value="F:oxidoreductase activity"/>
    <property type="evidence" value="ECO:0007669"/>
    <property type="project" value="UniProtKB-KW"/>
</dbReference>
<organism evidence="4 5">
    <name type="scientific">Comamonas terrae</name>
    <dbReference type="NCBI Taxonomy" id="673548"/>
    <lineage>
        <taxon>Bacteria</taxon>
        <taxon>Pseudomonadati</taxon>
        <taxon>Pseudomonadota</taxon>
        <taxon>Betaproteobacteria</taxon>
        <taxon>Burkholderiales</taxon>
        <taxon>Comamonadaceae</taxon>
        <taxon>Comamonas</taxon>
    </lineage>
</organism>
<evidence type="ECO:0000256" key="2">
    <source>
        <dbReference type="ARBA" id="ARBA00023002"/>
    </source>
</evidence>
<feature type="domain" description="FAD dependent oxidoreductase" evidence="3">
    <location>
        <begin position="3"/>
        <end position="415"/>
    </location>
</feature>
<comment type="caution">
    <text evidence="4">The sequence shown here is derived from an EMBL/GenBank/DDBJ whole genome shotgun (WGS) entry which is preliminary data.</text>
</comment>
<dbReference type="EC" id="1.4.99.-" evidence="4"/>
<dbReference type="EMBL" id="JBHUMV010000002">
    <property type="protein sequence ID" value="MFD2753520.1"/>
    <property type="molecule type" value="Genomic_DNA"/>
</dbReference>
<dbReference type="Gene3D" id="3.50.50.60">
    <property type="entry name" value="FAD/NAD(P)-binding domain"/>
    <property type="match status" value="2"/>
</dbReference>